<evidence type="ECO:0000256" key="5">
    <source>
        <dbReference type="SAM" id="Phobius"/>
    </source>
</evidence>
<dbReference type="InterPro" id="IPR051824">
    <property type="entry name" value="LRR_Rcpt-Like_S/T_Kinase"/>
</dbReference>
<dbReference type="InParanoid" id="A0A7N2LJ62"/>
<protein>
    <recommendedName>
        <fullName evidence="9">LRR receptor-like serine/threonine-protein kinase</fullName>
    </recommendedName>
</protein>
<feature type="transmembrane region" description="Helical" evidence="5">
    <location>
        <begin position="267"/>
        <end position="288"/>
    </location>
</feature>
<evidence type="ECO:0000313" key="8">
    <source>
        <dbReference type="Proteomes" id="UP000594261"/>
    </source>
</evidence>
<sequence>MVGLPQILVLTFCAASIFGLVLEAHGAQYPNDSGTKPYSGFDRNQPYQPQPAAAEPRTDPDEGHQLIVVKTGSPLLQLGIGELLLSAQLQQGQKSHLPFSLFHSLVSTLIKQSTVASSMDSIKVTALSEIFEYWRIVPELSSVEPCKEAAYKSYITCDCSYDNYSSCHITSLYVFGQDINAEIPEALWNLTFLTDLNLGKTYMRGKLSPSIGNLKQIQNLNLGDNALSGELPKELGNLTDLRRLFLGPNNFTGSLPAELGNLMKLDLITVSAANLFSCILLLLTWFIVGFL</sequence>
<dbReference type="Gene3D" id="3.80.10.10">
    <property type="entry name" value="Ribonuclease Inhibitor"/>
    <property type="match status" value="1"/>
</dbReference>
<feature type="region of interest" description="Disordered" evidence="4">
    <location>
        <begin position="33"/>
        <end position="60"/>
    </location>
</feature>
<dbReference type="AlphaFoldDB" id="A0A7N2LJ62"/>
<keyword evidence="3" id="KW-0677">Repeat</keyword>
<dbReference type="SUPFAM" id="SSF52058">
    <property type="entry name" value="L domain-like"/>
    <property type="match status" value="1"/>
</dbReference>
<dbReference type="PANTHER" id="PTHR48006:SF62">
    <property type="entry name" value="LEUCINE-RICH REPEAT TRANSMEMBRANE PROTEIN KINASE"/>
    <property type="match status" value="1"/>
</dbReference>
<reference evidence="7" key="2">
    <citation type="submission" date="2021-01" db="UniProtKB">
        <authorList>
            <consortium name="EnsemblPlants"/>
        </authorList>
    </citation>
    <scope>IDENTIFICATION</scope>
</reference>
<dbReference type="InterPro" id="IPR032675">
    <property type="entry name" value="LRR_dom_sf"/>
</dbReference>
<evidence type="ECO:0000256" key="3">
    <source>
        <dbReference type="ARBA" id="ARBA00022737"/>
    </source>
</evidence>
<dbReference type="Gramene" id="QL04p077564:mrna">
    <property type="protein sequence ID" value="QL04p077564:mrna"/>
    <property type="gene ID" value="QL04p077564"/>
</dbReference>
<keyword evidence="5" id="KW-0472">Membrane</keyword>
<keyword evidence="2" id="KW-0433">Leucine-rich repeat</keyword>
<evidence type="ECO:0000313" key="7">
    <source>
        <dbReference type="EnsemblPlants" id="QL04p077564:mrna"/>
    </source>
</evidence>
<evidence type="ECO:0000256" key="2">
    <source>
        <dbReference type="ARBA" id="ARBA00022614"/>
    </source>
</evidence>
<dbReference type="EnsemblPlants" id="QL04p077564:mrna">
    <property type="protein sequence ID" value="QL04p077564:mrna"/>
    <property type="gene ID" value="QL04p077564"/>
</dbReference>
<accession>A0A7N2LJ62</accession>
<reference evidence="7 8" key="1">
    <citation type="journal article" date="2016" name="G3 (Bethesda)">
        <title>First Draft Assembly and Annotation of the Genome of a California Endemic Oak Quercus lobata Nee (Fagaceae).</title>
        <authorList>
            <person name="Sork V.L."/>
            <person name="Fitz-Gibbon S.T."/>
            <person name="Puiu D."/>
            <person name="Crepeau M."/>
            <person name="Gugger P.F."/>
            <person name="Sherman R."/>
            <person name="Stevens K."/>
            <person name="Langley C.H."/>
            <person name="Pellegrini M."/>
            <person name="Salzberg S.L."/>
        </authorList>
    </citation>
    <scope>NUCLEOTIDE SEQUENCE [LARGE SCALE GENOMIC DNA]</scope>
    <source>
        <strain evidence="7 8">cv. SW786</strain>
    </source>
</reference>
<dbReference type="InterPro" id="IPR001611">
    <property type="entry name" value="Leu-rich_rpt"/>
</dbReference>
<dbReference type="PANTHER" id="PTHR48006">
    <property type="entry name" value="LEUCINE-RICH REPEAT-CONTAINING PROTEIN DDB_G0281931-RELATED"/>
    <property type="match status" value="1"/>
</dbReference>
<evidence type="ECO:0000256" key="6">
    <source>
        <dbReference type="SAM" id="SignalP"/>
    </source>
</evidence>
<evidence type="ECO:0000256" key="1">
    <source>
        <dbReference type="ARBA" id="ARBA00004479"/>
    </source>
</evidence>
<keyword evidence="6" id="KW-0732">Signal</keyword>
<dbReference type="FunFam" id="3.80.10.10:FF:000383">
    <property type="entry name" value="Leucine-rich repeat receptor protein kinase EMS1"/>
    <property type="match status" value="1"/>
</dbReference>
<comment type="subcellular location">
    <subcellularLocation>
        <location evidence="1">Membrane</location>
        <topology evidence="1">Single-pass type I membrane protein</topology>
    </subcellularLocation>
</comment>
<organism evidence="7 8">
    <name type="scientific">Quercus lobata</name>
    <name type="common">Valley oak</name>
    <dbReference type="NCBI Taxonomy" id="97700"/>
    <lineage>
        <taxon>Eukaryota</taxon>
        <taxon>Viridiplantae</taxon>
        <taxon>Streptophyta</taxon>
        <taxon>Embryophyta</taxon>
        <taxon>Tracheophyta</taxon>
        <taxon>Spermatophyta</taxon>
        <taxon>Magnoliopsida</taxon>
        <taxon>eudicotyledons</taxon>
        <taxon>Gunneridae</taxon>
        <taxon>Pentapetalae</taxon>
        <taxon>rosids</taxon>
        <taxon>fabids</taxon>
        <taxon>Fagales</taxon>
        <taxon>Fagaceae</taxon>
        <taxon>Quercus</taxon>
    </lineage>
</organism>
<dbReference type="Pfam" id="PF00560">
    <property type="entry name" value="LRR_1"/>
    <property type="match status" value="1"/>
</dbReference>
<keyword evidence="5" id="KW-1133">Transmembrane helix</keyword>
<evidence type="ECO:0008006" key="9">
    <source>
        <dbReference type="Google" id="ProtNLM"/>
    </source>
</evidence>
<feature type="signal peptide" evidence="6">
    <location>
        <begin position="1"/>
        <end position="19"/>
    </location>
</feature>
<dbReference type="Proteomes" id="UP000594261">
    <property type="component" value="Chromosome 4"/>
</dbReference>
<keyword evidence="8" id="KW-1185">Reference proteome</keyword>
<feature type="chain" id="PRO_5029839095" description="LRR receptor-like serine/threonine-protein kinase" evidence="6">
    <location>
        <begin position="20"/>
        <end position="291"/>
    </location>
</feature>
<name>A0A7N2LJ62_QUELO</name>
<keyword evidence="5" id="KW-0812">Transmembrane</keyword>
<dbReference type="EMBL" id="LRBV02000004">
    <property type="status" value="NOT_ANNOTATED_CDS"/>
    <property type="molecule type" value="Genomic_DNA"/>
</dbReference>
<evidence type="ECO:0000256" key="4">
    <source>
        <dbReference type="SAM" id="MobiDB-lite"/>
    </source>
</evidence>
<feature type="compositionally biased region" description="Low complexity" evidence="4">
    <location>
        <begin position="45"/>
        <end position="54"/>
    </location>
</feature>
<dbReference type="GO" id="GO:0005886">
    <property type="term" value="C:plasma membrane"/>
    <property type="evidence" value="ECO:0007669"/>
    <property type="project" value="TreeGrafter"/>
</dbReference>
<proteinExistence type="predicted"/>